<dbReference type="AlphaFoldDB" id="A0A4Y2AYG5"/>
<dbReference type="EMBL" id="BGPR01000038">
    <property type="protein sequence ID" value="GBL84607.1"/>
    <property type="molecule type" value="Genomic_DNA"/>
</dbReference>
<organism evidence="1 2">
    <name type="scientific">Araneus ventricosus</name>
    <name type="common">Orbweaver spider</name>
    <name type="synonym">Epeira ventricosa</name>
    <dbReference type="NCBI Taxonomy" id="182803"/>
    <lineage>
        <taxon>Eukaryota</taxon>
        <taxon>Metazoa</taxon>
        <taxon>Ecdysozoa</taxon>
        <taxon>Arthropoda</taxon>
        <taxon>Chelicerata</taxon>
        <taxon>Arachnida</taxon>
        <taxon>Araneae</taxon>
        <taxon>Araneomorphae</taxon>
        <taxon>Entelegynae</taxon>
        <taxon>Araneoidea</taxon>
        <taxon>Araneidae</taxon>
        <taxon>Araneus</taxon>
    </lineage>
</organism>
<accession>A0A4Y2AYG5</accession>
<keyword evidence="2" id="KW-1185">Reference proteome</keyword>
<comment type="caution">
    <text evidence="1">The sequence shown here is derived from an EMBL/GenBank/DDBJ whole genome shotgun (WGS) entry which is preliminary data.</text>
</comment>
<gene>
    <name evidence="1" type="ORF">AVEN_191072_1</name>
</gene>
<dbReference type="Proteomes" id="UP000499080">
    <property type="component" value="Unassembled WGS sequence"/>
</dbReference>
<proteinExistence type="predicted"/>
<name>A0A4Y2AYG5_ARAVE</name>
<evidence type="ECO:0000313" key="1">
    <source>
        <dbReference type="EMBL" id="GBL84607.1"/>
    </source>
</evidence>
<sequence length="155" mass="17624">MKSNPITYDRTIFITPIHADPECLGVLTSGYTSKLQSDNDTAMSTSSTWEDILEYDISEELEQMSEELVEKIVLAYPNAVNSTDVSNQAEYPPKTIQVLGDFHFEKVRALIQANHRLIVHEIAEDLGLNKRSFHKILTDNLRTSCCREIFVLAFE</sequence>
<evidence type="ECO:0000313" key="2">
    <source>
        <dbReference type="Proteomes" id="UP000499080"/>
    </source>
</evidence>
<protein>
    <submittedName>
        <fullName evidence="1">Uncharacterized protein</fullName>
    </submittedName>
</protein>
<reference evidence="1 2" key="1">
    <citation type="journal article" date="2019" name="Sci. Rep.">
        <title>Orb-weaving spider Araneus ventricosus genome elucidates the spidroin gene catalogue.</title>
        <authorList>
            <person name="Kono N."/>
            <person name="Nakamura H."/>
            <person name="Ohtoshi R."/>
            <person name="Moran D.A.P."/>
            <person name="Shinohara A."/>
            <person name="Yoshida Y."/>
            <person name="Fujiwara M."/>
            <person name="Mori M."/>
            <person name="Tomita M."/>
            <person name="Arakawa K."/>
        </authorList>
    </citation>
    <scope>NUCLEOTIDE SEQUENCE [LARGE SCALE GENOMIC DNA]</scope>
</reference>